<comment type="caution">
    <text evidence="1">The sequence shown here is derived from an EMBL/GenBank/DDBJ whole genome shotgun (WGS) entry which is preliminary data.</text>
</comment>
<organism evidence="1 2">
    <name type="scientific">Hypoxylon rubiginosum</name>
    <dbReference type="NCBI Taxonomy" id="110542"/>
    <lineage>
        <taxon>Eukaryota</taxon>
        <taxon>Fungi</taxon>
        <taxon>Dikarya</taxon>
        <taxon>Ascomycota</taxon>
        <taxon>Pezizomycotina</taxon>
        <taxon>Sordariomycetes</taxon>
        <taxon>Xylariomycetidae</taxon>
        <taxon>Xylariales</taxon>
        <taxon>Hypoxylaceae</taxon>
        <taxon>Hypoxylon</taxon>
    </lineage>
</organism>
<keyword evidence="2" id="KW-1185">Reference proteome</keyword>
<accession>A0ACC0CIV4</accession>
<dbReference type="Proteomes" id="UP001497680">
    <property type="component" value="Unassembled WGS sequence"/>
</dbReference>
<evidence type="ECO:0000313" key="1">
    <source>
        <dbReference type="EMBL" id="KAI6080305.1"/>
    </source>
</evidence>
<evidence type="ECO:0000313" key="2">
    <source>
        <dbReference type="Proteomes" id="UP001497680"/>
    </source>
</evidence>
<protein>
    <submittedName>
        <fullName evidence="1">Uncharacterized protein</fullName>
    </submittedName>
</protein>
<reference evidence="1 2" key="1">
    <citation type="journal article" date="2022" name="New Phytol.">
        <title>Ecological generalism drives hyperdiversity of secondary metabolite gene clusters in xylarialean endophytes.</title>
        <authorList>
            <person name="Franco M.E.E."/>
            <person name="Wisecaver J.H."/>
            <person name="Arnold A.E."/>
            <person name="Ju Y.M."/>
            <person name="Slot J.C."/>
            <person name="Ahrendt S."/>
            <person name="Moore L.P."/>
            <person name="Eastman K.E."/>
            <person name="Scott K."/>
            <person name="Konkel Z."/>
            <person name="Mondo S.J."/>
            <person name="Kuo A."/>
            <person name="Hayes R.D."/>
            <person name="Haridas S."/>
            <person name="Andreopoulos B."/>
            <person name="Riley R."/>
            <person name="LaButti K."/>
            <person name="Pangilinan J."/>
            <person name="Lipzen A."/>
            <person name="Amirebrahimi M."/>
            <person name="Yan J."/>
            <person name="Adam C."/>
            <person name="Keymanesh K."/>
            <person name="Ng V."/>
            <person name="Louie K."/>
            <person name="Northen T."/>
            <person name="Drula E."/>
            <person name="Henrissat B."/>
            <person name="Hsieh H.M."/>
            <person name="Youens-Clark K."/>
            <person name="Lutzoni F."/>
            <person name="Miadlikowska J."/>
            <person name="Eastwood D.C."/>
            <person name="Hamelin R.C."/>
            <person name="Grigoriev I.V."/>
            <person name="U'Ren J.M."/>
        </authorList>
    </citation>
    <scope>NUCLEOTIDE SEQUENCE [LARGE SCALE GENOMIC DNA]</scope>
    <source>
        <strain evidence="1 2">ER1909</strain>
    </source>
</reference>
<sequence>MDSSKETQDTSSSTMPRSQSSDAFRPPRLIDSTSEMPANEAITITQYLLKESAEFRRVSELREKGWKNPNGDTFFKDQRQAADNATNKTAKIFFDLMKKIGEELHQSTNAFDISATRPKILDMCMAPGGFLATALRKNPRAEALAFSLPVSEGGHKVLLSPSPNVVKKFLDVTMLAADMGDDVIPTDHPDAGRFLPRQFHPNQLFDLVLCDGNVLRTHERASYREKREAQRLIVSQLSLGLEHLRPGGTMIVLLHKLERLNTADLLRTFSKFSSVRAVKPEKGHRIRSSFYMVATNVQSQHADAIKAIKDWKASWKVATFGTDEEYEQFIRYDEESVEGLLAEFGPDLVSLGRQVWKVQADALSKASFITN</sequence>
<proteinExistence type="predicted"/>
<name>A0ACC0CIV4_9PEZI</name>
<dbReference type="EMBL" id="MU394456">
    <property type="protein sequence ID" value="KAI6080305.1"/>
    <property type="molecule type" value="Genomic_DNA"/>
</dbReference>
<gene>
    <name evidence="1" type="ORF">F4821DRAFT_64419</name>
</gene>